<accession>A0A2G8KLU4</accession>
<dbReference type="GO" id="GO:0036038">
    <property type="term" value="C:MKS complex"/>
    <property type="evidence" value="ECO:0007669"/>
    <property type="project" value="TreeGrafter"/>
</dbReference>
<dbReference type="AlphaFoldDB" id="A0A2G8KLU4"/>
<name>A0A2G8KLU4_STIJA</name>
<organism evidence="8 9">
    <name type="scientific">Stichopus japonicus</name>
    <name type="common">Sea cucumber</name>
    <dbReference type="NCBI Taxonomy" id="307972"/>
    <lineage>
        <taxon>Eukaryota</taxon>
        <taxon>Metazoa</taxon>
        <taxon>Echinodermata</taxon>
        <taxon>Eleutherozoa</taxon>
        <taxon>Echinozoa</taxon>
        <taxon>Holothuroidea</taxon>
        <taxon>Aspidochirotacea</taxon>
        <taxon>Aspidochirotida</taxon>
        <taxon>Stichopodidae</taxon>
        <taxon>Apostichopus</taxon>
    </lineage>
</organism>
<dbReference type="Proteomes" id="UP000230750">
    <property type="component" value="Unassembled WGS sequence"/>
</dbReference>
<keyword evidence="2" id="KW-0963">Cytoplasm</keyword>
<keyword evidence="9" id="KW-1185">Reference proteome</keyword>
<protein>
    <recommendedName>
        <fullName evidence="7">B9 domain-containing protein 2</fullName>
    </recommendedName>
</protein>
<evidence type="ECO:0000313" key="9">
    <source>
        <dbReference type="Proteomes" id="UP000230750"/>
    </source>
</evidence>
<evidence type="ECO:0000256" key="3">
    <source>
        <dbReference type="ARBA" id="ARBA00022794"/>
    </source>
</evidence>
<dbReference type="PANTHER" id="PTHR12968">
    <property type="entry name" value="B9 DOMAIN-CONTAINING"/>
    <property type="match status" value="1"/>
</dbReference>
<evidence type="ECO:0000256" key="2">
    <source>
        <dbReference type="ARBA" id="ARBA00022490"/>
    </source>
</evidence>
<proteinExistence type="inferred from homology"/>
<evidence type="ECO:0000256" key="1">
    <source>
        <dbReference type="ARBA" id="ARBA00004120"/>
    </source>
</evidence>
<dbReference type="Pfam" id="PF07162">
    <property type="entry name" value="B9-C2"/>
    <property type="match status" value="1"/>
</dbReference>
<keyword evidence="5" id="KW-0966">Cell projection</keyword>
<reference evidence="8 9" key="1">
    <citation type="journal article" date="2017" name="PLoS Biol.">
        <title>The sea cucumber genome provides insights into morphological evolution and visceral regeneration.</title>
        <authorList>
            <person name="Zhang X."/>
            <person name="Sun L."/>
            <person name="Yuan J."/>
            <person name="Sun Y."/>
            <person name="Gao Y."/>
            <person name="Zhang L."/>
            <person name="Li S."/>
            <person name="Dai H."/>
            <person name="Hamel J.F."/>
            <person name="Liu C."/>
            <person name="Yu Y."/>
            <person name="Liu S."/>
            <person name="Lin W."/>
            <person name="Guo K."/>
            <person name="Jin S."/>
            <person name="Xu P."/>
            <person name="Storey K.B."/>
            <person name="Huan P."/>
            <person name="Zhang T."/>
            <person name="Zhou Y."/>
            <person name="Zhang J."/>
            <person name="Lin C."/>
            <person name="Li X."/>
            <person name="Xing L."/>
            <person name="Huo D."/>
            <person name="Sun M."/>
            <person name="Wang L."/>
            <person name="Mercier A."/>
            <person name="Li F."/>
            <person name="Yang H."/>
            <person name="Xiang J."/>
        </authorList>
    </citation>
    <scope>NUCLEOTIDE SEQUENCE [LARGE SCALE GENOMIC DNA]</scope>
    <source>
        <strain evidence="8">Shaxun</strain>
        <tissue evidence="8">Muscle</tissue>
    </source>
</reference>
<dbReference type="PANTHER" id="PTHR12968:SF2">
    <property type="entry name" value="B9 DOMAIN-CONTAINING PROTEIN 2"/>
    <property type="match status" value="1"/>
</dbReference>
<evidence type="ECO:0000256" key="6">
    <source>
        <dbReference type="ARBA" id="ARBA00038411"/>
    </source>
</evidence>
<comment type="subcellular location">
    <subcellularLocation>
        <location evidence="1">Cytoplasm</location>
        <location evidence="1">Cytoskeleton</location>
        <location evidence="1">Cilium basal body</location>
    </subcellularLocation>
</comment>
<keyword evidence="4" id="KW-0206">Cytoskeleton</keyword>
<dbReference type="GO" id="GO:0060271">
    <property type="term" value="P:cilium assembly"/>
    <property type="evidence" value="ECO:0007669"/>
    <property type="project" value="TreeGrafter"/>
</dbReference>
<keyword evidence="3" id="KW-0970">Cilium biogenesis/degradation</keyword>
<comment type="caution">
    <text evidence="8">The sequence shown here is derived from an EMBL/GenBank/DDBJ whole genome shotgun (WGS) entry which is preliminary data.</text>
</comment>
<dbReference type="PROSITE" id="PS51381">
    <property type="entry name" value="C2_B9"/>
    <property type="match status" value="1"/>
</dbReference>
<evidence type="ECO:0000256" key="4">
    <source>
        <dbReference type="ARBA" id="ARBA00023212"/>
    </source>
</evidence>
<dbReference type="STRING" id="307972.A0A2G8KLU4"/>
<evidence type="ECO:0000256" key="7">
    <source>
        <dbReference type="ARBA" id="ARBA00039272"/>
    </source>
</evidence>
<dbReference type="InterPro" id="IPR010796">
    <property type="entry name" value="C2_B9-type_dom"/>
</dbReference>
<evidence type="ECO:0000256" key="5">
    <source>
        <dbReference type="ARBA" id="ARBA00023273"/>
    </source>
</evidence>
<evidence type="ECO:0000313" key="8">
    <source>
        <dbReference type="EMBL" id="PIK48920.1"/>
    </source>
</evidence>
<dbReference type="OrthoDB" id="184109at2759"/>
<gene>
    <name evidence="8" type="ORF">BSL78_14222</name>
</gene>
<dbReference type="EMBL" id="MRZV01000493">
    <property type="protein sequence ID" value="PIK48920.1"/>
    <property type="molecule type" value="Genomic_DNA"/>
</dbReference>
<comment type="similarity">
    <text evidence="6">Belongs to the B9D family.</text>
</comment>
<sequence>MAEVHVIGEIVGASGFPSHKLFCKWDIHTGGAWKVIAGLREGQTQIDNPQNEEFAVWSHPLDIHFATKGLQGWPKLKFEVYHMDDFGRNELYGYGFCHLPTSPGIHNIECPTWRPSGSYREGIAQFFIGGAPQLRNPDMVHSSERFTLQTVSMGKVHLTLVLYSENFENTVSNAEVTVLLLHEYNSLATSSFLYSILRLFMQRSKRKTKNLSQSTVW</sequence>